<sequence>MSVSILEVKSKKELKQFIWFGINLYKDCEFAAPPLMMDDLYNLTKGKNPALDFCDTAYFLAYKNNEIVGRIAAIINPVGNKTWNQKHARFGWVDFIDDLEVSTALFDAAAAWAKTKGMTSIHGPLGFTDFDKEGTLIEGYDRPGTLATIYNYPYYPVHIEKYGFVKDMDWNEYLITVPDVFPEKYFRIAEIVKQKYKLTPKYFKSRKEVVANYATKIFDLLNLCYKDLYGFTKLNEKQIAFYIKLYFSFFRLDTISIVVDENDDVVALGIAMPSFTKALQKAKGKLLPFGWYYMLSALNKNDIVDLYLMAVHPDYQNKGVNSIMFADIMPASAKNGYKFAESNPELETNTKMSSQWGSFENINHKKRRVYIKNI</sequence>
<dbReference type="KEGG" id="ppn:Palpr_2923"/>
<reference evidence="1 2" key="2">
    <citation type="journal article" date="2011" name="Stand. Genomic Sci.">
        <title>Complete genome sequence of Paludibacter propionicigenes type strain (WB4).</title>
        <authorList>
            <person name="Gronow S."/>
            <person name="Munk C."/>
            <person name="Lapidus A."/>
            <person name="Nolan M."/>
            <person name="Lucas S."/>
            <person name="Hammon N."/>
            <person name="Deshpande S."/>
            <person name="Cheng J.F."/>
            <person name="Tapia R."/>
            <person name="Han C."/>
            <person name="Goodwin L."/>
            <person name="Pitluck S."/>
            <person name="Liolios K."/>
            <person name="Ivanova N."/>
            <person name="Mavromatis K."/>
            <person name="Mikhailova N."/>
            <person name="Pati A."/>
            <person name="Chen A."/>
            <person name="Palaniappan K."/>
            <person name="Land M."/>
            <person name="Hauser L."/>
            <person name="Chang Y.J."/>
            <person name="Jeffries C.D."/>
            <person name="Brambilla E."/>
            <person name="Rohde M."/>
            <person name="Goker M."/>
            <person name="Detter J.C."/>
            <person name="Woyke T."/>
            <person name="Bristow J."/>
            <person name="Eisen J.A."/>
            <person name="Markowitz V."/>
            <person name="Hugenholtz P."/>
            <person name="Kyrpides N.C."/>
            <person name="Klenk H.P."/>
        </authorList>
    </citation>
    <scope>NUCLEOTIDE SEQUENCE [LARGE SCALE GENOMIC DNA]</scope>
    <source>
        <strain evidence="2">DSM 17365 / JCM 13257 / WB4</strain>
    </source>
</reference>
<protein>
    <recommendedName>
        <fullName evidence="3">N-acetyltransferase domain-containing protein</fullName>
    </recommendedName>
</protein>
<dbReference type="InterPro" id="IPR039968">
    <property type="entry name" value="BcerS-like"/>
</dbReference>
<gene>
    <name evidence="1" type="ordered locus">Palpr_2923</name>
</gene>
<keyword evidence="2" id="KW-1185">Reference proteome</keyword>
<dbReference type="STRING" id="694427.Palpr_2923"/>
<dbReference type="InterPro" id="IPR016181">
    <property type="entry name" value="Acyl_CoA_acyltransferase"/>
</dbReference>
<accession>E4T8K8</accession>
<dbReference type="SUPFAM" id="SSF55729">
    <property type="entry name" value="Acyl-CoA N-acyltransferases (Nat)"/>
    <property type="match status" value="1"/>
</dbReference>
<dbReference type="Proteomes" id="UP000008718">
    <property type="component" value="Chromosome"/>
</dbReference>
<reference key="1">
    <citation type="submission" date="2010-11" db="EMBL/GenBank/DDBJ databases">
        <title>The complete genome of Paludibacter propionicigenes DSM 17365.</title>
        <authorList>
            <consortium name="US DOE Joint Genome Institute (JGI-PGF)"/>
            <person name="Lucas S."/>
            <person name="Copeland A."/>
            <person name="Lapidus A."/>
            <person name="Bruce D."/>
            <person name="Goodwin L."/>
            <person name="Pitluck S."/>
            <person name="Kyrpides N."/>
            <person name="Mavromatis K."/>
            <person name="Ivanova N."/>
            <person name="Munk A.C."/>
            <person name="Brettin T."/>
            <person name="Detter J.C."/>
            <person name="Han C."/>
            <person name="Tapia R."/>
            <person name="Land M."/>
            <person name="Hauser L."/>
            <person name="Markowitz V."/>
            <person name="Cheng J.-F."/>
            <person name="Hugenholtz P."/>
            <person name="Woyke T."/>
            <person name="Wu D."/>
            <person name="Gronow S."/>
            <person name="Wellnitz S."/>
            <person name="Brambilla E."/>
            <person name="Klenk H.-P."/>
            <person name="Eisen J.A."/>
        </authorList>
    </citation>
    <scope>NUCLEOTIDE SEQUENCE</scope>
    <source>
        <strain>WB4</strain>
    </source>
</reference>
<dbReference type="Gene3D" id="3.40.630.30">
    <property type="match status" value="1"/>
</dbReference>
<organism evidence="1 2">
    <name type="scientific">Paludibacter propionicigenes (strain DSM 17365 / JCM 13257 / WB4)</name>
    <dbReference type="NCBI Taxonomy" id="694427"/>
    <lineage>
        <taxon>Bacteria</taxon>
        <taxon>Pseudomonadati</taxon>
        <taxon>Bacteroidota</taxon>
        <taxon>Bacteroidia</taxon>
        <taxon>Bacteroidales</taxon>
        <taxon>Paludibacteraceae</taxon>
        <taxon>Paludibacter</taxon>
    </lineage>
</organism>
<dbReference type="OrthoDB" id="9806005at2"/>
<dbReference type="EMBL" id="CP002345">
    <property type="protein sequence ID" value="ADQ81052.1"/>
    <property type="molecule type" value="Genomic_DNA"/>
</dbReference>
<dbReference type="eggNOG" id="COG0456">
    <property type="taxonomic scope" value="Bacteria"/>
</dbReference>
<dbReference type="PANTHER" id="PTHR41368:SF1">
    <property type="entry name" value="PROTEIN YGHO"/>
    <property type="match status" value="1"/>
</dbReference>
<evidence type="ECO:0000313" key="2">
    <source>
        <dbReference type="Proteomes" id="UP000008718"/>
    </source>
</evidence>
<dbReference type="PANTHER" id="PTHR41368">
    <property type="entry name" value="PROTEIN YGHO"/>
    <property type="match status" value="1"/>
</dbReference>
<name>E4T8K8_PALPW</name>
<dbReference type="AlphaFoldDB" id="E4T8K8"/>
<evidence type="ECO:0000313" key="1">
    <source>
        <dbReference type="EMBL" id="ADQ81052.1"/>
    </source>
</evidence>
<proteinExistence type="predicted"/>
<evidence type="ECO:0008006" key="3">
    <source>
        <dbReference type="Google" id="ProtNLM"/>
    </source>
</evidence>
<dbReference type="HOGENOM" id="CLU_053649_0_0_10"/>
<dbReference type="RefSeq" id="WP_013446421.1">
    <property type="nucleotide sequence ID" value="NC_014734.1"/>
</dbReference>